<dbReference type="RefSeq" id="WP_166452162.1">
    <property type="nucleotide sequence ID" value="NZ_JAAOMA010000015.1"/>
</dbReference>
<accession>A0ABX0LFA0</accession>
<gene>
    <name evidence="1" type="ORF">HA052_12420</name>
</gene>
<dbReference type="EMBL" id="JAAOMA010000015">
    <property type="protein sequence ID" value="NHR06002.1"/>
    <property type="molecule type" value="Genomic_DNA"/>
</dbReference>
<evidence type="ECO:0000313" key="2">
    <source>
        <dbReference type="Proteomes" id="UP001515641"/>
    </source>
</evidence>
<name>A0ABX0LFA0_9NEIS</name>
<protein>
    <submittedName>
        <fullName evidence="1">Uncharacterized protein</fullName>
    </submittedName>
</protein>
<evidence type="ECO:0000313" key="1">
    <source>
        <dbReference type="EMBL" id="NHR06002.1"/>
    </source>
</evidence>
<proteinExistence type="predicted"/>
<keyword evidence="2" id="KW-1185">Reference proteome</keyword>
<organism evidence="1 2">
    <name type="scientific">Chromobacterium fluminis</name>
    <dbReference type="NCBI Taxonomy" id="3044269"/>
    <lineage>
        <taxon>Bacteria</taxon>
        <taxon>Pseudomonadati</taxon>
        <taxon>Pseudomonadota</taxon>
        <taxon>Betaproteobacteria</taxon>
        <taxon>Neisseriales</taxon>
        <taxon>Chromobacteriaceae</taxon>
        <taxon>Chromobacterium</taxon>
    </lineage>
</organism>
<reference evidence="1 2" key="1">
    <citation type="submission" date="2020-03" db="EMBL/GenBank/DDBJ databases">
        <title>Draft genome sequence of environmentally isolated cultures.</title>
        <authorList>
            <person name="Wilson H.S."/>
            <person name="De Leon M.E."/>
        </authorList>
    </citation>
    <scope>NUCLEOTIDE SEQUENCE [LARGE SCALE GENOMIC DNA]</scope>
    <source>
        <strain evidence="1 2">HSC-31F16</strain>
    </source>
</reference>
<dbReference type="Proteomes" id="UP001515641">
    <property type="component" value="Unassembled WGS sequence"/>
</dbReference>
<sequence>MCFFEKQDETGQRNFEFLWIKTNPKPAGCFSDFDHASAQNMFAFEKTPIKEFALQHSIAFVIRMDTISQKDARRRQKLHSATHRTSSKNETIAFSAHPTFLAEHIYG</sequence>
<comment type="caution">
    <text evidence="1">The sequence shown here is derived from an EMBL/GenBank/DDBJ whole genome shotgun (WGS) entry which is preliminary data.</text>
</comment>